<keyword evidence="3" id="KW-1185">Reference proteome</keyword>
<dbReference type="EMBL" id="CM001223">
    <property type="protein sequence ID" value="AES81511.1"/>
    <property type="molecule type" value="Genomic_DNA"/>
</dbReference>
<evidence type="ECO:0000313" key="3">
    <source>
        <dbReference type="Proteomes" id="UP000002051"/>
    </source>
</evidence>
<dbReference type="AlphaFoldDB" id="G7KWA1"/>
<reference evidence="1 3" key="2">
    <citation type="journal article" date="2014" name="BMC Genomics">
        <title>An improved genome release (version Mt4.0) for the model legume Medicago truncatula.</title>
        <authorList>
            <person name="Tang H."/>
            <person name="Krishnakumar V."/>
            <person name="Bidwell S."/>
            <person name="Rosen B."/>
            <person name="Chan A."/>
            <person name="Zhou S."/>
            <person name="Gentzbittel L."/>
            <person name="Childs K.L."/>
            <person name="Yandell M."/>
            <person name="Gundlach H."/>
            <person name="Mayer K.F."/>
            <person name="Schwartz D.C."/>
            <person name="Town C.D."/>
        </authorList>
    </citation>
    <scope>GENOME REANNOTATION</scope>
    <source>
        <strain evidence="2 3">cv. Jemalong A17</strain>
    </source>
</reference>
<protein>
    <submittedName>
        <fullName evidence="1 2">Uncharacterized protein</fullName>
    </submittedName>
</protein>
<evidence type="ECO:0000313" key="2">
    <source>
        <dbReference type="EnsemblPlants" id="AES81511"/>
    </source>
</evidence>
<dbReference type="PaxDb" id="3880-AES81511"/>
<dbReference type="EnsemblPlants" id="AES81511">
    <property type="protein sequence ID" value="AES81511"/>
    <property type="gene ID" value="MTR_7g093580"/>
</dbReference>
<organism evidence="1 3">
    <name type="scientific">Medicago truncatula</name>
    <name type="common">Barrel medic</name>
    <name type="synonym">Medicago tribuloides</name>
    <dbReference type="NCBI Taxonomy" id="3880"/>
    <lineage>
        <taxon>Eukaryota</taxon>
        <taxon>Viridiplantae</taxon>
        <taxon>Streptophyta</taxon>
        <taxon>Embryophyta</taxon>
        <taxon>Tracheophyta</taxon>
        <taxon>Spermatophyta</taxon>
        <taxon>Magnoliopsida</taxon>
        <taxon>eudicotyledons</taxon>
        <taxon>Gunneridae</taxon>
        <taxon>Pentapetalae</taxon>
        <taxon>rosids</taxon>
        <taxon>fabids</taxon>
        <taxon>Fabales</taxon>
        <taxon>Fabaceae</taxon>
        <taxon>Papilionoideae</taxon>
        <taxon>50 kb inversion clade</taxon>
        <taxon>NPAAA clade</taxon>
        <taxon>Hologalegina</taxon>
        <taxon>IRL clade</taxon>
        <taxon>Trifolieae</taxon>
        <taxon>Medicago</taxon>
    </lineage>
</organism>
<accession>G7KWA1</accession>
<reference evidence="2" key="3">
    <citation type="submission" date="2015-04" db="UniProtKB">
        <authorList>
            <consortium name="EnsemblPlants"/>
        </authorList>
    </citation>
    <scope>IDENTIFICATION</scope>
    <source>
        <strain evidence="2">cv. Jemalong A17</strain>
    </source>
</reference>
<reference evidence="1 3" key="1">
    <citation type="journal article" date="2011" name="Nature">
        <title>The Medicago genome provides insight into the evolution of rhizobial symbioses.</title>
        <authorList>
            <person name="Young N.D."/>
            <person name="Debelle F."/>
            <person name="Oldroyd G.E."/>
            <person name="Geurts R."/>
            <person name="Cannon S.B."/>
            <person name="Udvardi M.K."/>
            <person name="Benedito V.A."/>
            <person name="Mayer K.F."/>
            <person name="Gouzy J."/>
            <person name="Schoof H."/>
            <person name="Van de Peer Y."/>
            <person name="Proost S."/>
            <person name="Cook D.R."/>
            <person name="Meyers B.C."/>
            <person name="Spannagl M."/>
            <person name="Cheung F."/>
            <person name="De Mita S."/>
            <person name="Krishnakumar V."/>
            <person name="Gundlach H."/>
            <person name="Zhou S."/>
            <person name="Mudge J."/>
            <person name="Bharti A.K."/>
            <person name="Murray J.D."/>
            <person name="Naoumkina M.A."/>
            <person name="Rosen B."/>
            <person name="Silverstein K.A."/>
            <person name="Tang H."/>
            <person name="Rombauts S."/>
            <person name="Zhao P.X."/>
            <person name="Zhou P."/>
            <person name="Barbe V."/>
            <person name="Bardou P."/>
            <person name="Bechner M."/>
            <person name="Bellec A."/>
            <person name="Berger A."/>
            <person name="Berges H."/>
            <person name="Bidwell S."/>
            <person name="Bisseling T."/>
            <person name="Choisne N."/>
            <person name="Couloux A."/>
            <person name="Denny R."/>
            <person name="Deshpande S."/>
            <person name="Dai X."/>
            <person name="Doyle J.J."/>
            <person name="Dudez A.M."/>
            <person name="Farmer A.D."/>
            <person name="Fouteau S."/>
            <person name="Franken C."/>
            <person name="Gibelin C."/>
            <person name="Gish J."/>
            <person name="Goldstein S."/>
            <person name="Gonzalez A.J."/>
            <person name="Green P.J."/>
            <person name="Hallab A."/>
            <person name="Hartog M."/>
            <person name="Hua A."/>
            <person name="Humphray S.J."/>
            <person name="Jeong D.H."/>
            <person name="Jing Y."/>
            <person name="Jocker A."/>
            <person name="Kenton S.M."/>
            <person name="Kim D.J."/>
            <person name="Klee K."/>
            <person name="Lai H."/>
            <person name="Lang C."/>
            <person name="Lin S."/>
            <person name="Macmil S.L."/>
            <person name="Magdelenat G."/>
            <person name="Matthews L."/>
            <person name="McCorrison J."/>
            <person name="Monaghan E.L."/>
            <person name="Mun J.H."/>
            <person name="Najar F.Z."/>
            <person name="Nicholson C."/>
            <person name="Noirot C."/>
            <person name="O'Bleness M."/>
            <person name="Paule C.R."/>
            <person name="Poulain J."/>
            <person name="Prion F."/>
            <person name="Qin B."/>
            <person name="Qu C."/>
            <person name="Retzel E.F."/>
            <person name="Riddle C."/>
            <person name="Sallet E."/>
            <person name="Samain S."/>
            <person name="Samson N."/>
            <person name="Sanders I."/>
            <person name="Saurat O."/>
            <person name="Scarpelli C."/>
            <person name="Schiex T."/>
            <person name="Segurens B."/>
            <person name="Severin A.J."/>
            <person name="Sherrier D.J."/>
            <person name="Shi R."/>
            <person name="Sims S."/>
            <person name="Singer S.R."/>
            <person name="Sinharoy S."/>
            <person name="Sterck L."/>
            <person name="Viollet A."/>
            <person name="Wang B.B."/>
            <person name="Wang K."/>
            <person name="Wang M."/>
            <person name="Wang X."/>
            <person name="Warfsmann J."/>
            <person name="Weissenbach J."/>
            <person name="White D.D."/>
            <person name="White J.D."/>
            <person name="Wiley G.B."/>
            <person name="Wincker P."/>
            <person name="Xing Y."/>
            <person name="Yang L."/>
            <person name="Yao Z."/>
            <person name="Ying F."/>
            <person name="Zhai J."/>
            <person name="Zhou L."/>
            <person name="Zuber A."/>
            <person name="Denarie J."/>
            <person name="Dixon R.A."/>
            <person name="May G.D."/>
            <person name="Schwartz D.C."/>
            <person name="Rogers J."/>
            <person name="Quetier F."/>
            <person name="Town C.D."/>
            <person name="Roe B.A."/>
        </authorList>
    </citation>
    <scope>NUCLEOTIDE SEQUENCE [LARGE SCALE GENOMIC DNA]</scope>
    <source>
        <strain evidence="1">A17</strain>
        <strain evidence="2 3">cv. Jemalong A17</strain>
    </source>
</reference>
<evidence type="ECO:0000313" key="1">
    <source>
        <dbReference type="EMBL" id="AES81511.1"/>
    </source>
</evidence>
<dbReference type="Proteomes" id="UP000002051">
    <property type="component" value="Unassembled WGS sequence"/>
</dbReference>
<proteinExistence type="predicted"/>
<name>G7KWA1_MEDTR</name>
<gene>
    <name evidence="1" type="ordered locus">MTR_7g093580</name>
</gene>
<dbReference type="HOGENOM" id="CLU_2708594_0_0_1"/>
<sequence length="73" mass="8364">MLDQQVHGKANYETLASYQEDHEILECTVKVGIWYKKSEADELITYTDSDYNDDVDDKKNTSNNVSAVISWST</sequence>